<dbReference type="VEuPathDB" id="VectorBase:GPAI018584"/>
<name>A0A1A9ZLQ1_GLOPL</name>
<keyword evidence="2" id="KW-1185">Reference proteome</keyword>
<reference evidence="1" key="2">
    <citation type="submission" date="2020-05" db="UniProtKB">
        <authorList>
            <consortium name="EnsemblMetazoa"/>
        </authorList>
    </citation>
    <scope>IDENTIFICATION</scope>
    <source>
        <strain evidence="1">IAEA</strain>
    </source>
</reference>
<organism evidence="1 2">
    <name type="scientific">Glossina pallidipes</name>
    <name type="common">Tsetse fly</name>
    <dbReference type="NCBI Taxonomy" id="7398"/>
    <lineage>
        <taxon>Eukaryota</taxon>
        <taxon>Metazoa</taxon>
        <taxon>Ecdysozoa</taxon>
        <taxon>Arthropoda</taxon>
        <taxon>Hexapoda</taxon>
        <taxon>Insecta</taxon>
        <taxon>Pterygota</taxon>
        <taxon>Neoptera</taxon>
        <taxon>Endopterygota</taxon>
        <taxon>Diptera</taxon>
        <taxon>Brachycera</taxon>
        <taxon>Muscomorpha</taxon>
        <taxon>Hippoboscoidea</taxon>
        <taxon>Glossinidae</taxon>
        <taxon>Glossina</taxon>
    </lineage>
</organism>
<proteinExistence type="predicted"/>
<dbReference type="Proteomes" id="UP000092445">
    <property type="component" value="Unassembled WGS sequence"/>
</dbReference>
<evidence type="ECO:0000313" key="2">
    <source>
        <dbReference type="Proteomes" id="UP000092445"/>
    </source>
</evidence>
<evidence type="ECO:0000313" key="1">
    <source>
        <dbReference type="EnsemblMetazoa" id="GPAI018584-PA"/>
    </source>
</evidence>
<reference evidence="2" key="1">
    <citation type="submission" date="2014-03" db="EMBL/GenBank/DDBJ databases">
        <authorList>
            <person name="Aksoy S."/>
            <person name="Warren W."/>
            <person name="Wilson R.K."/>
        </authorList>
    </citation>
    <scope>NUCLEOTIDE SEQUENCE [LARGE SCALE GENOMIC DNA]</scope>
    <source>
        <strain evidence="2">IAEA</strain>
    </source>
</reference>
<sequence>MEVQGQRRVSLRSWFSLLDPKTHRGDKMWISFDNLKSSVTSTVVHIKTLLLWPLVFHQYDVDEDVDDDVGGCEARLLFLAESAFCVSGFCIFSIAADSNVYETTYVWSWEISLHRRHRWAQMYD</sequence>
<dbReference type="EnsemblMetazoa" id="GPAI018584-RA">
    <property type="protein sequence ID" value="GPAI018584-PA"/>
    <property type="gene ID" value="GPAI018584"/>
</dbReference>
<accession>A0A1A9ZLQ1</accession>
<protein>
    <submittedName>
        <fullName evidence="1">Uncharacterized protein</fullName>
    </submittedName>
</protein>
<dbReference type="AlphaFoldDB" id="A0A1A9ZLQ1"/>